<dbReference type="PANTHER" id="PTHR34849:SF3">
    <property type="entry name" value="SSR2962 PROTEIN"/>
    <property type="match status" value="1"/>
</dbReference>
<dbReference type="Pfam" id="PF04255">
    <property type="entry name" value="DUF433"/>
    <property type="match status" value="1"/>
</dbReference>
<gene>
    <name evidence="1" type="ORF">GCM10011529_23830</name>
</gene>
<name>A0A916ZX18_9SPHN</name>
<dbReference type="Gene3D" id="1.10.10.10">
    <property type="entry name" value="Winged helix-like DNA-binding domain superfamily/Winged helix DNA-binding domain"/>
    <property type="match status" value="1"/>
</dbReference>
<dbReference type="AlphaFoldDB" id="A0A916ZX18"/>
<reference evidence="1" key="1">
    <citation type="journal article" date="2014" name="Int. J. Syst. Evol. Microbiol.">
        <title>Complete genome sequence of Corynebacterium casei LMG S-19264T (=DSM 44701T), isolated from a smear-ripened cheese.</title>
        <authorList>
            <consortium name="US DOE Joint Genome Institute (JGI-PGF)"/>
            <person name="Walter F."/>
            <person name="Albersmeier A."/>
            <person name="Kalinowski J."/>
            <person name="Ruckert C."/>
        </authorList>
    </citation>
    <scope>NUCLEOTIDE SEQUENCE</scope>
    <source>
        <strain evidence="1">CGMCC 1.15519</strain>
    </source>
</reference>
<dbReference type="SUPFAM" id="SSF46689">
    <property type="entry name" value="Homeodomain-like"/>
    <property type="match status" value="1"/>
</dbReference>
<keyword evidence="2" id="KW-1185">Reference proteome</keyword>
<dbReference type="Proteomes" id="UP000635071">
    <property type="component" value="Unassembled WGS sequence"/>
</dbReference>
<proteinExistence type="predicted"/>
<dbReference type="EMBL" id="BMJM01000008">
    <property type="protein sequence ID" value="GGE16609.1"/>
    <property type="molecule type" value="Genomic_DNA"/>
</dbReference>
<dbReference type="PANTHER" id="PTHR34849">
    <property type="entry name" value="SSL5025 PROTEIN"/>
    <property type="match status" value="1"/>
</dbReference>
<evidence type="ECO:0000313" key="2">
    <source>
        <dbReference type="Proteomes" id="UP000635071"/>
    </source>
</evidence>
<protein>
    <recommendedName>
        <fullName evidence="3">DUF433 domain-containing protein</fullName>
    </recommendedName>
</protein>
<comment type="caution">
    <text evidence="1">The sequence shown here is derived from an EMBL/GenBank/DDBJ whole genome shotgun (WGS) entry which is preliminary data.</text>
</comment>
<dbReference type="InterPro" id="IPR009057">
    <property type="entry name" value="Homeodomain-like_sf"/>
</dbReference>
<sequence length="77" mass="8352">MSVAYLEHIVSRSDVCGGKPCIRGTRMRVRDVLEYMAGGDSVDDLLGEFPFITRADIMACLAFAADHSDFPVLAAAE</sequence>
<accession>A0A916ZX18</accession>
<dbReference type="RefSeq" id="WP_188763188.1">
    <property type="nucleotide sequence ID" value="NZ_BMJM01000008.1"/>
</dbReference>
<evidence type="ECO:0000313" key="1">
    <source>
        <dbReference type="EMBL" id="GGE16609.1"/>
    </source>
</evidence>
<organism evidence="1 2">
    <name type="scientific">Sandarakinorhabdus glacialis</name>
    <dbReference type="NCBI Taxonomy" id="1614636"/>
    <lineage>
        <taxon>Bacteria</taxon>
        <taxon>Pseudomonadati</taxon>
        <taxon>Pseudomonadota</taxon>
        <taxon>Alphaproteobacteria</taxon>
        <taxon>Sphingomonadales</taxon>
        <taxon>Sphingosinicellaceae</taxon>
        <taxon>Sandarakinorhabdus</taxon>
    </lineage>
</organism>
<dbReference type="InterPro" id="IPR007367">
    <property type="entry name" value="DUF433"/>
</dbReference>
<reference evidence="1" key="2">
    <citation type="submission" date="2020-09" db="EMBL/GenBank/DDBJ databases">
        <authorList>
            <person name="Sun Q."/>
            <person name="Zhou Y."/>
        </authorList>
    </citation>
    <scope>NUCLEOTIDE SEQUENCE</scope>
    <source>
        <strain evidence="1">CGMCC 1.15519</strain>
    </source>
</reference>
<evidence type="ECO:0008006" key="3">
    <source>
        <dbReference type="Google" id="ProtNLM"/>
    </source>
</evidence>
<dbReference type="InterPro" id="IPR036388">
    <property type="entry name" value="WH-like_DNA-bd_sf"/>
</dbReference>